<sequence>MASETIKSSPSSSAPKHRACDECRARKLACSKEPDGCARCKREGIQCHYSPQKPMGRPRKRRHVEDSESDVVAQPAKAPVANGDALVTPPQFTGFDAPTGLSLNPSMDFMVPQSATSDLAFLDLLPTNYGDDVDDGLYGLNPYAQSQAPGQDALPLNSSTLHMQCATGDLFQGINFDEPDPTDTGVSKDISDSLQRFMESQWPSPPEDTPQSCPSDMSSVVESPDLPPDTPIPPIRAMPSTTCGCLSSLYLALESLSHLPPDVTTAMRVARGACKVAQEVIDCRQCSNAFFDDPLKPPPIQAFQNLMCLGALVPSACNAYASILEMVDNETALAKKESRTIYFSFKEVGGLWGNVVNEHSSCSAIQGLNNSFLAPDVWRTTIRAILKLDIYGVGGSQGGPAHAPRRQKGLKDVLAQLDETSRRRHEIMDEIVASGQAPTNARYIMSHMTQPPCPPEQRNCVRILETARIALESLAIT</sequence>
<dbReference type="EMBL" id="LSBH01000003">
    <property type="protein sequence ID" value="OAQ81827.1"/>
    <property type="molecule type" value="Genomic_DNA"/>
</dbReference>
<evidence type="ECO:0000256" key="5">
    <source>
        <dbReference type="SAM" id="MobiDB-lite"/>
    </source>
</evidence>
<comment type="caution">
    <text evidence="9">The sequence shown here is derived from an EMBL/GenBank/DDBJ whole genome shotgun (WGS) entry which is preliminary data.</text>
</comment>
<keyword evidence="1" id="KW-0805">Transcription regulation</keyword>
<gene>
    <name evidence="7" type="ORF">Purlil1_7596</name>
    <name evidence="8" type="ORF">VFPBJ_04411</name>
    <name evidence="9" type="ORF">VFPFJ_03620</name>
</gene>
<evidence type="ECO:0000259" key="6">
    <source>
        <dbReference type="PROSITE" id="PS50048"/>
    </source>
</evidence>
<protein>
    <submittedName>
        <fullName evidence="9">Fungal transcriptional regulatory protein</fullName>
    </submittedName>
    <submittedName>
        <fullName evidence="7">Transcriptional regulator family: Fungal Specific TF</fullName>
    </submittedName>
</protein>
<dbReference type="EMBL" id="LSBI01000003">
    <property type="protein sequence ID" value="OAQ91880.1"/>
    <property type="molecule type" value="Genomic_DNA"/>
</dbReference>
<evidence type="ECO:0000313" key="9">
    <source>
        <dbReference type="EMBL" id="OAQ91880.1"/>
    </source>
</evidence>
<feature type="region of interest" description="Disordered" evidence="5">
    <location>
        <begin position="199"/>
        <end position="234"/>
    </location>
</feature>
<dbReference type="GO" id="GO:0000978">
    <property type="term" value="F:RNA polymerase II cis-regulatory region sequence-specific DNA binding"/>
    <property type="evidence" value="ECO:0007669"/>
    <property type="project" value="TreeGrafter"/>
</dbReference>
<dbReference type="GeneID" id="28885751"/>
<dbReference type="SMART" id="SM00066">
    <property type="entry name" value="GAL4"/>
    <property type="match status" value="1"/>
</dbReference>
<evidence type="ECO:0000256" key="1">
    <source>
        <dbReference type="ARBA" id="ARBA00023015"/>
    </source>
</evidence>
<keyword evidence="3" id="KW-0804">Transcription</keyword>
<reference evidence="7 11" key="3">
    <citation type="journal article" date="2024" name="Microbiol. Resour. Announc.">
        <title>Genome annotations for the ascomycete fungi Trichoderma harzianum, Trichoderma aggressivum, and Purpureocillium lilacinum.</title>
        <authorList>
            <person name="Beijen E.P.W."/>
            <person name="Ohm R.A."/>
        </authorList>
    </citation>
    <scope>NUCLEOTIDE SEQUENCE [LARGE SCALE GENOMIC DNA]</scope>
    <source>
        <strain evidence="7 11">CBS 150709</strain>
    </source>
</reference>
<evidence type="ECO:0000313" key="11">
    <source>
        <dbReference type="Proteomes" id="UP001287286"/>
    </source>
</evidence>
<dbReference type="Proteomes" id="UP000078240">
    <property type="component" value="Unassembled WGS sequence"/>
</dbReference>
<feature type="domain" description="Zn(2)-C6 fungal-type" evidence="6">
    <location>
        <begin position="19"/>
        <end position="49"/>
    </location>
</feature>
<reference evidence="7" key="2">
    <citation type="submission" date="2023-11" db="EMBL/GenBank/DDBJ databases">
        <authorList>
            <person name="Beijen E."/>
            <person name="Ohm R.A."/>
        </authorList>
    </citation>
    <scope>NUCLEOTIDE SEQUENCE</scope>
    <source>
        <strain evidence="7">CBS 150709</strain>
    </source>
</reference>
<feature type="region of interest" description="Disordered" evidence="5">
    <location>
        <begin position="49"/>
        <end position="75"/>
    </location>
</feature>
<feature type="compositionally biased region" description="Polar residues" evidence="5">
    <location>
        <begin position="209"/>
        <end position="221"/>
    </location>
</feature>
<evidence type="ECO:0000256" key="2">
    <source>
        <dbReference type="ARBA" id="ARBA00023125"/>
    </source>
</evidence>
<proteinExistence type="predicted"/>
<organism evidence="9 10">
    <name type="scientific">Purpureocillium lilacinum</name>
    <name type="common">Paecilomyces lilacinus</name>
    <dbReference type="NCBI Taxonomy" id="33203"/>
    <lineage>
        <taxon>Eukaryota</taxon>
        <taxon>Fungi</taxon>
        <taxon>Dikarya</taxon>
        <taxon>Ascomycota</taxon>
        <taxon>Pezizomycotina</taxon>
        <taxon>Sordariomycetes</taxon>
        <taxon>Hypocreomycetidae</taxon>
        <taxon>Hypocreales</taxon>
        <taxon>Ophiocordycipitaceae</taxon>
        <taxon>Purpureocillium</taxon>
    </lineage>
</organism>
<name>A0A179HR20_PURLI</name>
<dbReference type="Proteomes" id="UP000078340">
    <property type="component" value="Unassembled WGS sequence"/>
</dbReference>
<dbReference type="GO" id="GO:0005634">
    <property type="term" value="C:nucleus"/>
    <property type="evidence" value="ECO:0007669"/>
    <property type="project" value="TreeGrafter"/>
</dbReference>
<keyword evidence="11" id="KW-1185">Reference proteome</keyword>
<dbReference type="InterPro" id="IPR001138">
    <property type="entry name" value="Zn2Cys6_DnaBD"/>
</dbReference>
<keyword evidence="4" id="KW-0539">Nucleus</keyword>
<dbReference type="PROSITE" id="PS00463">
    <property type="entry name" value="ZN2_CY6_FUNGAL_1"/>
    <property type="match status" value="1"/>
</dbReference>
<feature type="compositionally biased region" description="Pro residues" evidence="5">
    <location>
        <begin position="225"/>
        <end position="234"/>
    </location>
</feature>
<dbReference type="SUPFAM" id="SSF57701">
    <property type="entry name" value="Zn2/Cys6 DNA-binding domain"/>
    <property type="match status" value="1"/>
</dbReference>
<dbReference type="OMA" id="VKHRACD"/>
<evidence type="ECO:0000313" key="10">
    <source>
        <dbReference type="Proteomes" id="UP000078340"/>
    </source>
</evidence>
<evidence type="ECO:0000256" key="4">
    <source>
        <dbReference type="ARBA" id="ARBA00023242"/>
    </source>
</evidence>
<dbReference type="PANTHER" id="PTHR47424:SF3">
    <property type="entry name" value="REGULATORY PROTEIN GAL4"/>
    <property type="match status" value="1"/>
</dbReference>
<dbReference type="CDD" id="cd00067">
    <property type="entry name" value="GAL4"/>
    <property type="match status" value="1"/>
</dbReference>
<dbReference type="InterPro" id="IPR051127">
    <property type="entry name" value="Fungal_SecMet_Regulators"/>
</dbReference>
<dbReference type="AlphaFoldDB" id="A0A179HR20"/>
<dbReference type="GO" id="GO:0000981">
    <property type="term" value="F:DNA-binding transcription factor activity, RNA polymerase II-specific"/>
    <property type="evidence" value="ECO:0007669"/>
    <property type="project" value="InterPro"/>
</dbReference>
<dbReference type="Gene3D" id="4.10.240.10">
    <property type="entry name" value="Zn(2)-C6 fungal-type DNA-binding domain"/>
    <property type="match status" value="1"/>
</dbReference>
<dbReference type="PROSITE" id="PS50048">
    <property type="entry name" value="ZN2_CY6_FUNGAL_2"/>
    <property type="match status" value="1"/>
</dbReference>
<reference evidence="9 10" key="1">
    <citation type="submission" date="2016-02" db="EMBL/GenBank/DDBJ databases">
        <title>Biosynthesis of antibiotic leucinostatins and their inhibition on Phytophthora in bio-control Purpureocillium lilacinum.</title>
        <authorList>
            <person name="Wang G."/>
            <person name="Liu Z."/>
            <person name="Lin R."/>
            <person name="Li E."/>
            <person name="Mao Z."/>
            <person name="Ling J."/>
            <person name="Yin W."/>
            <person name="Xie B."/>
        </authorList>
    </citation>
    <scope>NUCLEOTIDE SEQUENCE [LARGE SCALE GENOMIC DNA]</scope>
    <source>
        <strain evidence="8">PLBJ-1</strain>
        <strain evidence="9">PLFJ-1</strain>
    </source>
</reference>
<dbReference type="KEGG" id="plj:28885751"/>
<dbReference type="OrthoDB" id="3498215at2759"/>
<dbReference type="GO" id="GO:0000435">
    <property type="term" value="P:positive regulation of transcription from RNA polymerase II promoter by galactose"/>
    <property type="evidence" value="ECO:0007669"/>
    <property type="project" value="TreeGrafter"/>
</dbReference>
<accession>A0A179HR20</accession>
<dbReference type="InterPro" id="IPR036864">
    <property type="entry name" value="Zn2-C6_fun-type_DNA-bd_sf"/>
</dbReference>
<evidence type="ECO:0000313" key="7">
    <source>
        <dbReference type="EMBL" id="KAK4088117.1"/>
    </source>
</evidence>
<dbReference type="GO" id="GO:0008270">
    <property type="term" value="F:zinc ion binding"/>
    <property type="evidence" value="ECO:0007669"/>
    <property type="project" value="InterPro"/>
</dbReference>
<evidence type="ECO:0000313" key="8">
    <source>
        <dbReference type="EMBL" id="OAQ81827.1"/>
    </source>
</evidence>
<dbReference type="PANTHER" id="PTHR47424">
    <property type="entry name" value="REGULATORY PROTEIN GAL4"/>
    <property type="match status" value="1"/>
</dbReference>
<dbReference type="Proteomes" id="UP001287286">
    <property type="component" value="Unassembled WGS sequence"/>
</dbReference>
<evidence type="ECO:0000256" key="3">
    <source>
        <dbReference type="ARBA" id="ARBA00023163"/>
    </source>
</evidence>
<keyword evidence="2" id="KW-0238">DNA-binding</keyword>
<dbReference type="EMBL" id="JAWRVI010000027">
    <property type="protein sequence ID" value="KAK4088117.1"/>
    <property type="molecule type" value="Genomic_DNA"/>
</dbReference>
<dbReference type="Pfam" id="PF00172">
    <property type="entry name" value="Zn_clus"/>
    <property type="match status" value="1"/>
</dbReference>